<feature type="transmembrane region" description="Helical" evidence="1">
    <location>
        <begin position="40"/>
        <end position="67"/>
    </location>
</feature>
<feature type="transmembrane region" description="Helical" evidence="1">
    <location>
        <begin position="79"/>
        <end position="100"/>
    </location>
</feature>
<keyword evidence="1" id="KW-1133">Transmembrane helix</keyword>
<reference evidence="2 3" key="1">
    <citation type="journal article" date="2019" name="Int. J. Syst. Evol. Microbiol.">
        <title>The Global Catalogue of Microorganisms (GCM) 10K type strain sequencing project: providing services to taxonomists for standard genome sequencing and annotation.</title>
        <authorList>
            <consortium name="The Broad Institute Genomics Platform"/>
            <consortium name="The Broad Institute Genome Sequencing Center for Infectious Disease"/>
            <person name="Wu L."/>
            <person name="Ma J."/>
        </authorList>
    </citation>
    <scope>NUCLEOTIDE SEQUENCE [LARGE SCALE GENOMIC DNA]</scope>
    <source>
        <strain evidence="2 3">CGMCC 1.10593</strain>
    </source>
</reference>
<keyword evidence="1" id="KW-0472">Membrane</keyword>
<dbReference type="RefSeq" id="WP_256396553.1">
    <property type="nucleotide sequence ID" value="NZ_JANHDJ010000004.1"/>
</dbReference>
<comment type="caution">
    <text evidence="2">The sequence shown here is derived from an EMBL/GenBank/DDBJ whole genome shotgun (WGS) entry which is preliminary data.</text>
</comment>
<organism evidence="2 3">
    <name type="scientific">Halohasta litorea</name>
    <dbReference type="NCBI Taxonomy" id="869891"/>
    <lineage>
        <taxon>Archaea</taxon>
        <taxon>Methanobacteriati</taxon>
        <taxon>Methanobacteriota</taxon>
        <taxon>Stenosarchaea group</taxon>
        <taxon>Halobacteria</taxon>
        <taxon>Halobacteriales</taxon>
        <taxon>Haloferacaceae</taxon>
        <taxon>Halohasta</taxon>
    </lineage>
</organism>
<keyword evidence="3" id="KW-1185">Reference proteome</keyword>
<dbReference type="AlphaFoldDB" id="A0ABD6DBQ0"/>
<gene>
    <name evidence="2" type="ORF">ACFSBW_13665</name>
</gene>
<protein>
    <submittedName>
        <fullName evidence="2">Uncharacterized protein</fullName>
    </submittedName>
</protein>
<evidence type="ECO:0000313" key="3">
    <source>
        <dbReference type="Proteomes" id="UP001597052"/>
    </source>
</evidence>
<feature type="transmembrane region" description="Helical" evidence="1">
    <location>
        <begin position="112"/>
        <end position="130"/>
    </location>
</feature>
<evidence type="ECO:0000256" key="1">
    <source>
        <dbReference type="SAM" id="Phobius"/>
    </source>
</evidence>
<name>A0ABD6DBQ0_9EURY</name>
<sequence>MTRPFSSRLVGVAIVGAVLSLSRLWVPGLFGLLGDVRWGGGFLIIASIEIAADLAAVLAAVGVGAHVITQSDGFRSTGILVQLALISACGVIVSVGLLRIAPYRLLAPVYPVLYFVRTGGLVVLLGAIICNRYQHRDATDGNPRAVNE</sequence>
<proteinExistence type="predicted"/>
<keyword evidence="1" id="KW-0812">Transmembrane</keyword>
<accession>A0ABD6DBQ0</accession>
<dbReference type="Proteomes" id="UP001597052">
    <property type="component" value="Unassembled WGS sequence"/>
</dbReference>
<dbReference type="EMBL" id="JBHUDM010000004">
    <property type="protein sequence ID" value="MFD1642918.1"/>
    <property type="molecule type" value="Genomic_DNA"/>
</dbReference>
<evidence type="ECO:0000313" key="2">
    <source>
        <dbReference type="EMBL" id="MFD1642918.1"/>
    </source>
</evidence>